<proteinExistence type="predicted"/>
<dbReference type="Pfam" id="PF13189">
    <property type="entry name" value="Cytidylate_kin2"/>
    <property type="match status" value="1"/>
</dbReference>
<dbReference type="Gene3D" id="3.40.50.300">
    <property type="entry name" value="P-loop containing nucleotide triphosphate hydrolases"/>
    <property type="match status" value="1"/>
</dbReference>
<dbReference type="InterPro" id="IPR027417">
    <property type="entry name" value="P-loop_NTPase"/>
</dbReference>
<reference evidence="1" key="1">
    <citation type="journal article" date="2021" name="PeerJ">
        <title>Extensive microbial diversity within the chicken gut microbiome revealed by metagenomics and culture.</title>
        <authorList>
            <person name="Gilroy R."/>
            <person name="Ravi A."/>
            <person name="Getino M."/>
            <person name="Pursley I."/>
            <person name="Horton D.L."/>
            <person name="Alikhan N.F."/>
            <person name="Baker D."/>
            <person name="Gharbi K."/>
            <person name="Hall N."/>
            <person name="Watson M."/>
            <person name="Adriaenssens E.M."/>
            <person name="Foster-Nyarko E."/>
            <person name="Jarju S."/>
            <person name="Secka A."/>
            <person name="Antonio M."/>
            <person name="Oren A."/>
            <person name="Chaudhuri R.R."/>
            <person name="La Ragione R."/>
            <person name="Hildebrand F."/>
            <person name="Pallen M.J."/>
        </authorList>
    </citation>
    <scope>NUCLEOTIDE SEQUENCE</scope>
    <source>
        <strain evidence="1">CHK188-5543</strain>
    </source>
</reference>
<name>A0A9D2B8G0_9FIRM</name>
<evidence type="ECO:0000313" key="2">
    <source>
        <dbReference type="Proteomes" id="UP000886800"/>
    </source>
</evidence>
<comment type="caution">
    <text evidence="1">The sequence shown here is derived from an EMBL/GenBank/DDBJ whole genome shotgun (WGS) entry which is preliminary data.</text>
</comment>
<protein>
    <submittedName>
        <fullName evidence="1">Cytidylate kinase-like family protein</fullName>
    </submittedName>
</protein>
<dbReference type="EMBL" id="DXES01000166">
    <property type="protein sequence ID" value="HIX66117.1"/>
    <property type="molecule type" value="Genomic_DNA"/>
</dbReference>
<reference evidence="1" key="2">
    <citation type="submission" date="2021-04" db="EMBL/GenBank/DDBJ databases">
        <authorList>
            <person name="Gilroy R."/>
        </authorList>
    </citation>
    <scope>NUCLEOTIDE SEQUENCE</scope>
    <source>
        <strain evidence="1">CHK188-5543</strain>
    </source>
</reference>
<keyword evidence="1" id="KW-0418">Kinase</keyword>
<dbReference type="Proteomes" id="UP000886800">
    <property type="component" value="Unassembled WGS sequence"/>
</dbReference>
<dbReference type="GO" id="GO:0016301">
    <property type="term" value="F:kinase activity"/>
    <property type="evidence" value="ECO:0007669"/>
    <property type="project" value="UniProtKB-KW"/>
</dbReference>
<sequence>MAQRRIVTIGRMFGSGGHDIGQLLAQQLGFGFYDKELLALAAKESGLAPEVFESNDERPTSSLLYTLSVGTHGIIPGAEVMPLGHQVFLAQFETIRKLAQKENCVIVGRCADYALRSVPGVVNVFIHAPLEYRLARIQRRYGISESEARDRIAKTDKKRAAYHNSYSDHKWGAMETYHLTVDSSVLGTEGTAALIRQFLELQKEI</sequence>
<keyword evidence="1" id="KW-0808">Transferase</keyword>
<accession>A0A9D2B8G0</accession>
<organism evidence="1 2">
    <name type="scientific">Candidatus Anaerotruncus excrementipullorum</name>
    <dbReference type="NCBI Taxonomy" id="2838465"/>
    <lineage>
        <taxon>Bacteria</taxon>
        <taxon>Bacillati</taxon>
        <taxon>Bacillota</taxon>
        <taxon>Clostridia</taxon>
        <taxon>Eubacteriales</taxon>
        <taxon>Oscillospiraceae</taxon>
        <taxon>Anaerotruncus</taxon>
    </lineage>
</organism>
<dbReference type="SUPFAM" id="SSF52540">
    <property type="entry name" value="P-loop containing nucleoside triphosphate hydrolases"/>
    <property type="match status" value="1"/>
</dbReference>
<gene>
    <name evidence="1" type="ORF">H9736_07700</name>
</gene>
<dbReference type="AlphaFoldDB" id="A0A9D2B8G0"/>
<evidence type="ECO:0000313" key="1">
    <source>
        <dbReference type="EMBL" id="HIX66117.1"/>
    </source>
</evidence>